<accession>A0A0A9GJB6</accession>
<dbReference type="AlphaFoldDB" id="A0A0A9GJB6"/>
<feature type="region of interest" description="Disordered" evidence="1">
    <location>
        <begin position="149"/>
        <end position="188"/>
    </location>
</feature>
<feature type="compositionally biased region" description="Low complexity" evidence="1">
    <location>
        <begin position="149"/>
        <end position="164"/>
    </location>
</feature>
<proteinExistence type="predicted"/>
<feature type="compositionally biased region" description="Basic residues" evidence="1">
    <location>
        <begin position="178"/>
        <end position="188"/>
    </location>
</feature>
<organism evidence="2">
    <name type="scientific">Arundo donax</name>
    <name type="common">Giant reed</name>
    <name type="synonym">Donax arundinaceus</name>
    <dbReference type="NCBI Taxonomy" id="35708"/>
    <lineage>
        <taxon>Eukaryota</taxon>
        <taxon>Viridiplantae</taxon>
        <taxon>Streptophyta</taxon>
        <taxon>Embryophyta</taxon>
        <taxon>Tracheophyta</taxon>
        <taxon>Spermatophyta</taxon>
        <taxon>Magnoliopsida</taxon>
        <taxon>Liliopsida</taxon>
        <taxon>Poales</taxon>
        <taxon>Poaceae</taxon>
        <taxon>PACMAD clade</taxon>
        <taxon>Arundinoideae</taxon>
        <taxon>Arundineae</taxon>
        <taxon>Arundo</taxon>
    </lineage>
</organism>
<reference evidence="2" key="1">
    <citation type="submission" date="2014-09" db="EMBL/GenBank/DDBJ databases">
        <authorList>
            <person name="Magalhaes I.L.F."/>
            <person name="Oliveira U."/>
            <person name="Santos F.R."/>
            <person name="Vidigal T.H.D.A."/>
            <person name="Brescovit A.D."/>
            <person name="Santos A.J."/>
        </authorList>
    </citation>
    <scope>NUCLEOTIDE SEQUENCE</scope>
    <source>
        <tissue evidence="2">Shoot tissue taken approximately 20 cm above the soil surface</tissue>
    </source>
</reference>
<protein>
    <submittedName>
        <fullName evidence="2">Uncharacterized protein</fullName>
    </submittedName>
</protein>
<evidence type="ECO:0000256" key="1">
    <source>
        <dbReference type="SAM" id="MobiDB-lite"/>
    </source>
</evidence>
<evidence type="ECO:0000313" key="2">
    <source>
        <dbReference type="EMBL" id="JAE20788.1"/>
    </source>
</evidence>
<dbReference type="EMBL" id="GBRH01177108">
    <property type="protein sequence ID" value="JAE20788.1"/>
    <property type="molecule type" value="Transcribed_RNA"/>
</dbReference>
<sequence length="188" mass="20969">MTCACGTMILVFSSRSSSPVSSLDSVSLSLTGCCSIMELWLDPGSASSSGIGSMVQQACHLVVWPVRACAWWVILAALLRIMMSPDMSTTEHSASSPVLRRSSTESRRVVRSTEANWLAVAMSRAATMNFRNRWLMTLSCLRMSRCSRSTRSTPVRPSSTSTSREPAKSSSLRPWRWQMRRKRTQVRR</sequence>
<reference evidence="2" key="2">
    <citation type="journal article" date="2015" name="Data Brief">
        <title>Shoot transcriptome of the giant reed, Arundo donax.</title>
        <authorList>
            <person name="Barrero R.A."/>
            <person name="Guerrero F.D."/>
            <person name="Moolhuijzen P."/>
            <person name="Goolsby J.A."/>
            <person name="Tidwell J."/>
            <person name="Bellgard S.E."/>
            <person name="Bellgard M.I."/>
        </authorList>
    </citation>
    <scope>NUCLEOTIDE SEQUENCE</scope>
    <source>
        <tissue evidence="2">Shoot tissue taken approximately 20 cm above the soil surface</tissue>
    </source>
</reference>
<name>A0A0A9GJB6_ARUDO</name>